<dbReference type="GO" id="GO:0016020">
    <property type="term" value="C:membrane"/>
    <property type="evidence" value="ECO:0007669"/>
    <property type="project" value="TreeGrafter"/>
</dbReference>
<gene>
    <name evidence="5" type="ORF">UFOPK3401_00692</name>
</gene>
<dbReference type="CDD" id="cd05907">
    <property type="entry name" value="VL_LC_FACS_like"/>
    <property type="match status" value="1"/>
</dbReference>
<evidence type="ECO:0000256" key="1">
    <source>
        <dbReference type="ARBA" id="ARBA00022598"/>
    </source>
</evidence>
<evidence type="ECO:0000313" key="5">
    <source>
        <dbReference type="EMBL" id="CAB4868976.1"/>
    </source>
</evidence>
<reference evidence="5" key="1">
    <citation type="submission" date="2020-05" db="EMBL/GenBank/DDBJ databases">
        <authorList>
            <person name="Chiriac C."/>
            <person name="Salcher M."/>
            <person name="Ghai R."/>
            <person name="Kavagutti S V."/>
        </authorList>
    </citation>
    <scope>NUCLEOTIDE SEQUENCE</scope>
</reference>
<keyword evidence="1" id="KW-0436">Ligase</keyword>
<sequence length="595" mass="64188">MPDEISAPPLEIIEAKAALPDLLVDNAQRFPDRIGYARLDGSTWIDITNQEFLDQVNALAKGFIAQGIHAGDCVGIMSRTRYEWTLIDFALWTAGAVPVPIYDSSSAEQVEWILRDSAAVACIAETPRNVKTVEQARSALDHVTQLWCITDDDLTTIAARGDEILDEELIARRATLGAQSLATIIYTSGTTGRPKGCELTHENFLACAKNTSAALPDVVGVPGASTLLFLPLAHVFARLIEVLCVTANVKLAHTATITDLSGKLQSFQPTFLLAVPRVFEKIFITAQQRATADGKSAIFERATNIAIAYSKGMAAGRIPISVKAQHAVFDKLVYEKLRKATGGHVQWAVSGGAPLGERLGHFFRGIGVTILEGYGLTETTAPATVNTPSNIDIGSVGIPLPGCSVRIADDGEVLLRGPNIFLAYHNDPVSTAEAFIDGWYRTGDIGVLDDGYLRITGRKKEIIVTAGGKNVAPAPLETILTSNPLVSHAVVIGDNRSYVAALVTIDPDELGNWLKAQDRELLSPEELIHDSGIRAQIQKSVDQANKTVSTAEAIRAFEILPSEFTEENGYLTPKLSVKRHLVLDDFAAQVEGMYQ</sequence>
<dbReference type="Pfam" id="PF23562">
    <property type="entry name" value="AMP-binding_C_3"/>
    <property type="match status" value="1"/>
</dbReference>
<dbReference type="PROSITE" id="PS00455">
    <property type="entry name" value="AMP_BINDING"/>
    <property type="match status" value="1"/>
</dbReference>
<feature type="domain" description="AMP-dependent synthetase/ligase" evidence="4">
    <location>
        <begin position="25"/>
        <end position="424"/>
    </location>
</feature>
<accession>A0A6J7DEL6</accession>
<evidence type="ECO:0000259" key="4">
    <source>
        <dbReference type="Pfam" id="PF00501"/>
    </source>
</evidence>
<keyword evidence="3" id="KW-0443">Lipid metabolism</keyword>
<dbReference type="Gene3D" id="3.40.50.12780">
    <property type="entry name" value="N-terminal domain of ligase-like"/>
    <property type="match status" value="1"/>
</dbReference>
<dbReference type="InterPro" id="IPR020845">
    <property type="entry name" value="AMP-binding_CS"/>
</dbReference>
<evidence type="ECO:0000256" key="2">
    <source>
        <dbReference type="ARBA" id="ARBA00022832"/>
    </source>
</evidence>
<evidence type="ECO:0000256" key="3">
    <source>
        <dbReference type="ARBA" id="ARBA00023098"/>
    </source>
</evidence>
<dbReference type="SUPFAM" id="SSF56801">
    <property type="entry name" value="Acetyl-CoA synthetase-like"/>
    <property type="match status" value="1"/>
</dbReference>
<organism evidence="5">
    <name type="scientific">freshwater metagenome</name>
    <dbReference type="NCBI Taxonomy" id="449393"/>
    <lineage>
        <taxon>unclassified sequences</taxon>
        <taxon>metagenomes</taxon>
        <taxon>ecological metagenomes</taxon>
    </lineage>
</organism>
<dbReference type="PANTHER" id="PTHR43272">
    <property type="entry name" value="LONG-CHAIN-FATTY-ACID--COA LIGASE"/>
    <property type="match status" value="1"/>
</dbReference>
<dbReference type="InterPro" id="IPR000873">
    <property type="entry name" value="AMP-dep_synth/lig_dom"/>
</dbReference>
<dbReference type="EMBL" id="CAFBLM010000024">
    <property type="protein sequence ID" value="CAB4868976.1"/>
    <property type="molecule type" value="Genomic_DNA"/>
</dbReference>
<dbReference type="GO" id="GO:0005783">
    <property type="term" value="C:endoplasmic reticulum"/>
    <property type="evidence" value="ECO:0007669"/>
    <property type="project" value="TreeGrafter"/>
</dbReference>
<name>A0A6J7DEL6_9ZZZZ</name>
<dbReference type="Pfam" id="PF00501">
    <property type="entry name" value="AMP-binding"/>
    <property type="match status" value="1"/>
</dbReference>
<protein>
    <submittedName>
        <fullName evidence="5">Unannotated protein</fullName>
    </submittedName>
</protein>
<keyword evidence="2" id="KW-0276">Fatty acid metabolism</keyword>
<dbReference type="AlphaFoldDB" id="A0A6J7DEL6"/>
<dbReference type="PANTHER" id="PTHR43272:SF32">
    <property type="entry name" value="AMP-DEPENDENT SYNTHETASE_LIGASE DOMAIN-CONTAINING PROTEIN"/>
    <property type="match status" value="1"/>
</dbReference>
<dbReference type="GO" id="GO:0004467">
    <property type="term" value="F:long-chain fatty acid-CoA ligase activity"/>
    <property type="evidence" value="ECO:0007669"/>
    <property type="project" value="TreeGrafter"/>
</dbReference>
<proteinExistence type="predicted"/>
<dbReference type="InterPro" id="IPR042099">
    <property type="entry name" value="ANL_N_sf"/>
</dbReference>